<dbReference type="CDD" id="cd06171">
    <property type="entry name" value="Sigma70_r4"/>
    <property type="match status" value="1"/>
</dbReference>
<dbReference type="PANTHER" id="PTHR43133">
    <property type="entry name" value="RNA POLYMERASE ECF-TYPE SIGMA FACTO"/>
    <property type="match status" value="1"/>
</dbReference>
<dbReference type="Gene3D" id="1.10.10.10">
    <property type="entry name" value="Winged helix-like DNA-binding domain superfamily/Winged helix DNA-binding domain"/>
    <property type="match status" value="1"/>
</dbReference>
<reference evidence="8 9" key="1">
    <citation type="journal article" date="2009" name="Stand. Genomic Sci.">
        <title>Complete genome sequence of Rhodothermus marinus type strain (R-10).</title>
        <authorList>
            <person name="Nolan M."/>
            <person name="Tindall B.J."/>
            <person name="Pomrenke H."/>
            <person name="Lapidus A."/>
            <person name="Copeland A."/>
            <person name="Glavina Del Rio T."/>
            <person name="Lucas S."/>
            <person name="Chen F."/>
            <person name="Tice H."/>
            <person name="Cheng J.F."/>
            <person name="Saunders E."/>
            <person name="Han C."/>
            <person name="Bruce D."/>
            <person name="Goodwin L."/>
            <person name="Chain P."/>
            <person name="Pitluck S."/>
            <person name="Ovchinikova G."/>
            <person name="Pati A."/>
            <person name="Ivanova N."/>
            <person name="Mavromatis K."/>
            <person name="Chen A."/>
            <person name="Palaniappan K."/>
            <person name="Land M."/>
            <person name="Hauser L."/>
            <person name="Chang Y.J."/>
            <person name="Jeffries C.D."/>
            <person name="Brettin T."/>
            <person name="Goker M."/>
            <person name="Bristow J."/>
            <person name="Eisen J.A."/>
            <person name="Markowitz V."/>
            <person name="Hugenholtz P."/>
            <person name="Kyrpides N.C."/>
            <person name="Klenk H.P."/>
            <person name="Detter J.C."/>
        </authorList>
    </citation>
    <scope>NUCLEOTIDE SEQUENCE [LARGE SCALE GENOMIC DNA]</scope>
    <source>
        <strain evidence="9">ATCC 43812 / DSM 4252 / R-10</strain>
    </source>
</reference>
<dbReference type="NCBIfam" id="TIGR02937">
    <property type="entry name" value="sigma70-ECF"/>
    <property type="match status" value="1"/>
</dbReference>
<dbReference type="AlphaFoldDB" id="D0MDW1"/>
<dbReference type="InterPro" id="IPR007627">
    <property type="entry name" value="RNA_pol_sigma70_r2"/>
</dbReference>
<dbReference type="Proteomes" id="UP000002221">
    <property type="component" value="Chromosome"/>
</dbReference>
<dbReference type="InterPro" id="IPR013325">
    <property type="entry name" value="RNA_pol_sigma_r2"/>
</dbReference>
<dbReference type="GO" id="GO:0016987">
    <property type="term" value="F:sigma factor activity"/>
    <property type="evidence" value="ECO:0007669"/>
    <property type="project" value="UniProtKB-KW"/>
</dbReference>
<dbReference type="SUPFAM" id="SSF88946">
    <property type="entry name" value="Sigma2 domain of RNA polymerase sigma factors"/>
    <property type="match status" value="1"/>
</dbReference>
<feature type="domain" description="RNA polymerase sigma factor 70 region 4 type 2" evidence="7">
    <location>
        <begin position="135"/>
        <end position="187"/>
    </location>
</feature>
<gene>
    <name evidence="8" type="ordered locus">Rmar_2226</name>
</gene>
<dbReference type="InterPro" id="IPR036388">
    <property type="entry name" value="WH-like_DNA-bd_sf"/>
</dbReference>
<evidence type="ECO:0000256" key="2">
    <source>
        <dbReference type="ARBA" id="ARBA00023015"/>
    </source>
</evidence>
<dbReference type="PANTHER" id="PTHR43133:SF8">
    <property type="entry name" value="RNA POLYMERASE SIGMA FACTOR HI_1459-RELATED"/>
    <property type="match status" value="1"/>
</dbReference>
<keyword evidence="4" id="KW-0238">DNA-binding</keyword>
<dbReference type="InterPro" id="IPR039425">
    <property type="entry name" value="RNA_pol_sigma-70-like"/>
</dbReference>
<evidence type="ECO:0000256" key="4">
    <source>
        <dbReference type="ARBA" id="ARBA00023125"/>
    </source>
</evidence>
<dbReference type="RefSeq" id="WP_012844715.1">
    <property type="nucleotide sequence ID" value="NC_013501.1"/>
</dbReference>
<accession>D0MDW1</accession>
<dbReference type="Pfam" id="PF04542">
    <property type="entry name" value="Sigma70_r2"/>
    <property type="match status" value="1"/>
</dbReference>
<dbReference type="GO" id="GO:0003677">
    <property type="term" value="F:DNA binding"/>
    <property type="evidence" value="ECO:0007669"/>
    <property type="project" value="UniProtKB-KW"/>
</dbReference>
<name>D0MDW1_RHOM4</name>
<dbReference type="SUPFAM" id="SSF88659">
    <property type="entry name" value="Sigma3 and sigma4 domains of RNA polymerase sigma factors"/>
    <property type="match status" value="1"/>
</dbReference>
<dbReference type="HOGENOM" id="CLU_047691_3_0_10"/>
<dbReference type="STRING" id="518766.Rmar_2226"/>
<evidence type="ECO:0000259" key="6">
    <source>
        <dbReference type="Pfam" id="PF04542"/>
    </source>
</evidence>
<evidence type="ECO:0000256" key="3">
    <source>
        <dbReference type="ARBA" id="ARBA00023082"/>
    </source>
</evidence>
<organism evidence="8 9">
    <name type="scientific">Rhodothermus marinus (strain ATCC 43812 / DSM 4252 / R-10)</name>
    <name type="common">Rhodothermus obamensis</name>
    <dbReference type="NCBI Taxonomy" id="518766"/>
    <lineage>
        <taxon>Bacteria</taxon>
        <taxon>Pseudomonadati</taxon>
        <taxon>Rhodothermota</taxon>
        <taxon>Rhodothermia</taxon>
        <taxon>Rhodothermales</taxon>
        <taxon>Rhodothermaceae</taxon>
        <taxon>Rhodothermus</taxon>
    </lineage>
</organism>
<dbReference type="InterPro" id="IPR013249">
    <property type="entry name" value="RNA_pol_sigma70_r4_t2"/>
</dbReference>
<dbReference type="InterPro" id="IPR014284">
    <property type="entry name" value="RNA_pol_sigma-70_dom"/>
</dbReference>
<comment type="similarity">
    <text evidence="1">Belongs to the sigma-70 factor family. ECF subfamily.</text>
</comment>
<proteinExistence type="inferred from homology"/>
<dbReference type="Pfam" id="PF08281">
    <property type="entry name" value="Sigma70_r4_2"/>
    <property type="match status" value="1"/>
</dbReference>
<evidence type="ECO:0000256" key="1">
    <source>
        <dbReference type="ARBA" id="ARBA00010641"/>
    </source>
</evidence>
<dbReference type="OrthoDB" id="9780326at2"/>
<dbReference type="Gene3D" id="1.10.1740.10">
    <property type="match status" value="1"/>
</dbReference>
<evidence type="ECO:0000256" key="5">
    <source>
        <dbReference type="ARBA" id="ARBA00023163"/>
    </source>
</evidence>
<keyword evidence="5" id="KW-0804">Transcription</keyword>
<sequence>MPDAPETQPTYDLEALKRGDPAAFEALVRAESPRLFRFLLRFLENEEDARNVMQEAFLQAFQRIDTFRGEARLTTWLYGIALNQARVLLRKKRRYEAMDEADLDRLQPTFSRGMYAQRHRPWPPDVLAEREDLRRLVREAIDRLPDSYREIILLRDIEELSTEEVARLLNLSEGAVRVRLHRARQALRALLSPHIEKGDV</sequence>
<dbReference type="GO" id="GO:0006352">
    <property type="term" value="P:DNA-templated transcription initiation"/>
    <property type="evidence" value="ECO:0007669"/>
    <property type="project" value="InterPro"/>
</dbReference>
<evidence type="ECO:0000313" key="9">
    <source>
        <dbReference type="Proteomes" id="UP000002221"/>
    </source>
</evidence>
<dbReference type="eggNOG" id="COG1595">
    <property type="taxonomic scope" value="Bacteria"/>
</dbReference>
<dbReference type="InterPro" id="IPR013324">
    <property type="entry name" value="RNA_pol_sigma_r3/r4-like"/>
</dbReference>
<evidence type="ECO:0000313" key="8">
    <source>
        <dbReference type="EMBL" id="ACY49105.1"/>
    </source>
</evidence>
<dbReference type="EMBL" id="CP001807">
    <property type="protein sequence ID" value="ACY49105.1"/>
    <property type="molecule type" value="Genomic_DNA"/>
</dbReference>
<dbReference type="KEGG" id="rmr:Rmar_2226"/>
<protein>
    <submittedName>
        <fullName evidence="8">RNA polymerase, sigma-24 subunit, ECF subfamily</fullName>
    </submittedName>
</protein>
<keyword evidence="2" id="KW-0805">Transcription regulation</keyword>
<feature type="domain" description="RNA polymerase sigma-70 region 2" evidence="6">
    <location>
        <begin position="27"/>
        <end position="94"/>
    </location>
</feature>
<keyword evidence="3" id="KW-0731">Sigma factor</keyword>
<keyword evidence="9" id="KW-1185">Reference proteome</keyword>
<evidence type="ECO:0000259" key="7">
    <source>
        <dbReference type="Pfam" id="PF08281"/>
    </source>
</evidence>